<dbReference type="RefSeq" id="WP_262432559.1">
    <property type="nucleotide sequence ID" value="NZ_JACRTE010000018.1"/>
</dbReference>
<evidence type="ECO:0000313" key="1">
    <source>
        <dbReference type="EMBL" id="MBC8597246.1"/>
    </source>
</evidence>
<reference evidence="1" key="1">
    <citation type="submission" date="2020-08" db="EMBL/GenBank/DDBJ databases">
        <title>Genome public.</title>
        <authorList>
            <person name="Liu C."/>
            <person name="Sun Q."/>
        </authorList>
    </citation>
    <scope>NUCLEOTIDE SEQUENCE</scope>
    <source>
        <strain evidence="1">NSJ-50</strain>
    </source>
</reference>
<organism evidence="1 2">
    <name type="scientific">Qingrenia yutianensis</name>
    <dbReference type="NCBI Taxonomy" id="2763676"/>
    <lineage>
        <taxon>Bacteria</taxon>
        <taxon>Bacillati</taxon>
        <taxon>Bacillota</taxon>
        <taxon>Clostridia</taxon>
        <taxon>Eubacteriales</taxon>
        <taxon>Oscillospiraceae</taxon>
        <taxon>Qingrenia</taxon>
    </lineage>
</organism>
<dbReference type="AlphaFoldDB" id="A0A926FC80"/>
<protein>
    <submittedName>
        <fullName evidence="1">Uncharacterized protein</fullName>
    </submittedName>
</protein>
<gene>
    <name evidence="1" type="ORF">H8706_10280</name>
</gene>
<dbReference type="EMBL" id="JACRTE010000018">
    <property type="protein sequence ID" value="MBC8597246.1"/>
    <property type="molecule type" value="Genomic_DNA"/>
</dbReference>
<comment type="caution">
    <text evidence="1">The sequence shown here is derived from an EMBL/GenBank/DDBJ whole genome shotgun (WGS) entry which is preliminary data.</text>
</comment>
<proteinExistence type="predicted"/>
<evidence type="ECO:0000313" key="2">
    <source>
        <dbReference type="Proteomes" id="UP000647416"/>
    </source>
</evidence>
<sequence length="50" mass="5936">MSKIFEMWINNSEKIISAKEIPNAEKVYFETNEKFIKVLDLLVERGYRIG</sequence>
<keyword evidence="2" id="KW-1185">Reference proteome</keyword>
<accession>A0A926FC80</accession>
<dbReference type="Proteomes" id="UP000647416">
    <property type="component" value="Unassembled WGS sequence"/>
</dbReference>
<name>A0A926FC80_9FIRM</name>